<dbReference type="Proteomes" id="UP000632498">
    <property type="component" value="Unassembled WGS sequence"/>
</dbReference>
<evidence type="ECO:0000313" key="1">
    <source>
        <dbReference type="EMBL" id="GGF66274.1"/>
    </source>
</evidence>
<dbReference type="AlphaFoldDB" id="A0A917C1J2"/>
<name>A0A917C1J2_9PROT</name>
<protein>
    <submittedName>
        <fullName evidence="1">Uncharacterized protein</fullName>
    </submittedName>
</protein>
<dbReference type="RefSeq" id="WP_188664509.1">
    <property type="nucleotide sequence ID" value="NZ_BMHV01000013.1"/>
</dbReference>
<comment type="caution">
    <text evidence="1">The sequence shown here is derived from an EMBL/GenBank/DDBJ whole genome shotgun (WGS) entry which is preliminary data.</text>
</comment>
<accession>A0A917C1J2</accession>
<reference evidence="1" key="1">
    <citation type="journal article" date="2014" name="Int. J. Syst. Evol. Microbiol.">
        <title>Complete genome sequence of Corynebacterium casei LMG S-19264T (=DSM 44701T), isolated from a smear-ripened cheese.</title>
        <authorList>
            <consortium name="US DOE Joint Genome Institute (JGI-PGF)"/>
            <person name="Walter F."/>
            <person name="Albersmeier A."/>
            <person name="Kalinowski J."/>
            <person name="Ruckert C."/>
        </authorList>
    </citation>
    <scope>NUCLEOTIDE SEQUENCE</scope>
    <source>
        <strain evidence="1">CGMCC 1.15254</strain>
    </source>
</reference>
<organism evidence="1 2">
    <name type="scientific">Terasakiella brassicae</name>
    <dbReference type="NCBI Taxonomy" id="1634917"/>
    <lineage>
        <taxon>Bacteria</taxon>
        <taxon>Pseudomonadati</taxon>
        <taxon>Pseudomonadota</taxon>
        <taxon>Alphaproteobacteria</taxon>
        <taxon>Rhodospirillales</taxon>
        <taxon>Terasakiellaceae</taxon>
        <taxon>Terasakiella</taxon>
    </lineage>
</organism>
<dbReference type="EMBL" id="BMHV01000013">
    <property type="protein sequence ID" value="GGF66274.1"/>
    <property type="molecule type" value="Genomic_DNA"/>
</dbReference>
<reference evidence="1" key="2">
    <citation type="submission" date="2020-09" db="EMBL/GenBank/DDBJ databases">
        <authorList>
            <person name="Sun Q."/>
            <person name="Zhou Y."/>
        </authorList>
    </citation>
    <scope>NUCLEOTIDE SEQUENCE</scope>
    <source>
        <strain evidence="1">CGMCC 1.15254</strain>
    </source>
</reference>
<proteinExistence type="predicted"/>
<evidence type="ECO:0000313" key="2">
    <source>
        <dbReference type="Proteomes" id="UP000632498"/>
    </source>
</evidence>
<keyword evidence="2" id="KW-1185">Reference proteome</keyword>
<gene>
    <name evidence="1" type="ORF">GCM10011332_20400</name>
</gene>
<sequence>MAENKTEKSDIPCRQTYAAAVDLFLQLAKERAQNGVISVDTLDIVAHAIQNDPNVRKKYCDTQFERCSEYVRLSLQNTPRINVYGRIISEPFEHLFKKEPPLMSSGQLVNYFHAIQAILGRAEYENLMERSLRLMEQVSRDRGDEFKYSDLYETKACWEIRWDSFVALADFFTKFDLRKEWYKRVMQSDPDTPGQGIGPYPFSEFQFKQQMMCIFDRFANLSDDEHDVFEKRYSKKQRKDFSTFLANVVSIEDEV</sequence>